<dbReference type="EMBL" id="QRVV01000015">
    <property type="protein sequence ID" value="RGS74606.1"/>
    <property type="molecule type" value="Genomic_DNA"/>
</dbReference>
<dbReference type="EMBL" id="QRJH01000002">
    <property type="protein sequence ID" value="RHH19996.1"/>
    <property type="molecule type" value="Genomic_DNA"/>
</dbReference>
<dbReference type="RefSeq" id="WP_005428334.1">
    <property type="nucleotide sequence ID" value="NZ_CAXSOH010000001.1"/>
</dbReference>
<evidence type="ECO:0000313" key="19">
    <source>
        <dbReference type="Proteomes" id="UP000285839"/>
    </source>
</evidence>
<dbReference type="Proteomes" id="UP000285897">
    <property type="component" value="Unassembled WGS sequence"/>
</dbReference>
<evidence type="ECO:0000313" key="13">
    <source>
        <dbReference type="Proteomes" id="UP000261222"/>
    </source>
</evidence>
<dbReference type="Proteomes" id="UP000284242">
    <property type="component" value="Unassembled WGS sequence"/>
</dbReference>
<reference evidence="12 13" key="2">
    <citation type="submission" date="2018-08" db="EMBL/GenBank/DDBJ databases">
        <title>A genome reference for cultivated species of the human gut microbiota.</title>
        <authorList>
            <person name="Zou Y."/>
            <person name="Xue W."/>
            <person name="Luo G."/>
        </authorList>
    </citation>
    <scope>NUCLEOTIDE SEQUENCE [LARGE SCALE GENOMIC DNA]</scope>
    <source>
        <strain evidence="5 17">AF21-24</strain>
        <strain evidence="4 19">AF25-21</strain>
        <strain evidence="10 20">AF37-6AC</strain>
        <strain evidence="9 15">AM18-2AC</strain>
        <strain evidence="8 16">AM22-9LB</strain>
        <strain evidence="7 14">AM27-32LB</strain>
        <strain evidence="6 18">AM29-25AC</strain>
        <strain evidence="3 12">OM03-6</strain>
        <strain evidence="2 13">OM06-11AA</strain>
    </source>
</reference>
<proteinExistence type="predicted"/>
<dbReference type="Proteomes" id="UP000095409">
    <property type="component" value="Unassembled WGS sequence"/>
</dbReference>
<dbReference type="EMBL" id="QSUB01000002">
    <property type="protein sequence ID" value="RGN05568.1"/>
    <property type="molecule type" value="Genomic_DNA"/>
</dbReference>
<evidence type="ECO:0000313" key="4">
    <source>
        <dbReference type="EMBL" id="RGR51394.1"/>
    </source>
</evidence>
<dbReference type="EMBL" id="QSUZ01000002">
    <property type="protein sequence ID" value="RGN89959.1"/>
    <property type="molecule type" value="Genomic_DNA"/>
</dbReference>
<evidence type="ECO:0000313" key="18">
    <source>
        <dbReference type="Proteomes" id="UP000284644"/>
    </source>
</evidence>
<evidence type="ECO:0000313" key="16">
    <source>
        <dbReference type="Proteomes" id="UP000284220"/>
    </source>
</evidence>
<dbReference type="Proteomes" id="UP000284220">
    <property type="component" value="Unassembled WGS sequence"/>
</dbReference>
<name>A0A174AUZ6_9FIRM</name>
<reference evidence="1 11" key="1">
    <citation type="submission" date="2015-09" db="EMBL/GenBank/DDBJ databases">
        <authorList>
            <consortium name="Pathogen Informatics"/>
        </authorList>
    </citation>
    <scope>NUCLEOTIDE SEQUENCE [LARGE SCALE GENOMIC DNA]</scope>
    <source>
        <strain evidence="1 11">2789STDY5608837</strain>
    </source>
</reference>
<organism evidence="1 11">
    <name type="scientific">Blautia obeum</name>
    <dbReference type="NCBI Taxonomy" id="40520"/>
    <lineage>
        <taxon>Bacteria</taxon>
        <taxon>Bacillati</taxon>
        <taxon>Bacillota</taxon>
        <taxon>Clostridia</taxon>
        <taxon>Lachnospirales</taxon>
        <taxon>Lachnospiraceae</taxon>
        <taxon>Blautia</taxon>
    </lineage>
</organism>
<dbReference type="Proteomes" id="UP000284644">
    <property type="component" value="Unassembled WGS sequence"/>
</dbReference>
<evidence type="ECO:0000313" key="6">
    <source>
        <dbReference type="EMBL" id="RHE15690.1"/>
    </source>
</evidence>
<dbReference type="EMBL" id="QSJW01000001">
    <property type="protein sequence ID" value="RHE15690.1"/>
    <property type="molecule type" value="Genomic_DNA"/>
</dbReference>
<dbReference type="EMBL" id="QRHZ01000002">
    <property type="protein sequence ID" value="RHG18562.1"/>
    <property type="molecule type" value="Genomic_DNA"/>
</dbReference>
<evidence type="ECO:0000313" key="11">
    <source>
        <dbReference type="Proteomes" id="UP000095409"/>
    </source>
</evidence>
<evidence type="ECO:0000313" key="14">
    <source>
        <dbReference type="Proteomes" id="UP000283928"/>
    </source>
</evidence>
<sequence>MNEELFNEAAKSNVLTKKLIDQLQESMTYSSISFINWTIEVLTLIKNRLERGDRITDEVSGEVYTTKTFQKFVKENFSSYITSQVFKEIVKPEKIYFSLKACDGGYSLLAADSDSEKTYAWISSLSKRFSLVEMIATGVVYVKDTRTDTYQPFISANGKYCHYDKEKGILVEI</sequence>
<dbReference type="AlphaFoldDB" id="A0A174AUZ6"/>
<evidence type="ECO:0000313" key="5">
    <source>
        <dbReference type="EMBL" id="RGS74606.1"/>
    </source>
</evidence>
<dbReference type="EMBL" id="QRUH01000001">
    <property type="protein sequence ID" value="RGR51394.1"/>
    <property type="molecule type" value="Genomic_DNA"/>
</dbReference>
<dbReference type="Proteomes" id="UP000284024">
    <property type="component" value="Unassembled WGS sequence"/>
</dbReference>
<evidence type="ECO:0000313" key="3">
    <source>
        <dbReference type="EMBL" id="RGN89959.1"/>
    </source>
</evidence>
<evidence type="ECO:0000313" key="10">
    <source>
        <dbReference type="EMBL" id="RHL50271.1"/>
    </source>
</evidence>
<dbReference type="Proteomes" id="UP000285839">
    <property type="component" value="Unassembled WGS sequence"/>
</dbReference>
<evidence type="ECO:0000313" key="17">
    <source>
        <dbReference type="Proteomes" id="UP000284242"/>
    </source>
</evidence>
<accession>A0A174AUZ6</accession>
<evidence type="ECO:0000313" key="2">
    <source>
        <dbReference type="EMBL" id="RGN05568.1"/>
    </source>
</evidence>
<evidence type="ECO:0000313" key="7">
    <source>
        <dbReference type="EMBL" id="RHE78592.1"/>
    </source>
</evidence>
<dbReference type="EMBL" id="CYZD01000004">
    <property type="protein sequence ID" value="CUN92354.1"/>
    <property type="molecule type" value="Genomic_DNA"/>
</dbReference>
<evidence type="ECO:0000313" key="9">
    <source>
        <dbReference type="EMBL" id="RHH19996.1"/>
    </source>
</evidence>
<evidence type="ECO:0000313" key="20">
    <source>
        <dbReference type="Proteomes" id="UP000285897"/>
    </source>
</evidence>
<dbReference type="EMBL" id="QROS01000001">
    <property type="protein sequence ID" value="RHL50271.1"/>
    <property type="molecule type" value="Genomic_DNA"/>
</dbReference>
<evidence type="ECO:0000313" key="8">
    <source>
        <dbReference type="EMBL" id="RHG18562.1"/>
    </source>
</evidence>
<evidence type="ECO:0000313" key="1">
    <source>
        <dbReference type="EMBL" id="CUN92354.1"/>
    </source>
</evidence>
<dbReference type="Proteomes" id="UP000261105">
    <property type="component" value="Unassembled WGS sequence"/>
</dbReference>
<evidence type="ECO:0000313" key="12">
    <source>
        <dbReference type="Proteomes" id="UP000261105"/>
    </source>
</evidence>
<dbReference type="Proteomes" id="UP000261222">
    <property type="component" value="Unassembled WGS sequence"/>
</dbReference>
<gene>
    <name evidence="10" type="ORF">DW021_00970</name>
    <name evidence="9" type="ORF">DW222_04175</name>
    <name evidence="8" type="ORF">DW272_04550</name>
    <name evidence="7" type="ORF">DW723_01150</name>
    <name evidence="6" type="ORF">DW767_00590</name>
    <name evidence="5" type="ORF">DWX77_07220</name>
    <name evidence="4" type="ORF">DWY46_01920</name>
    <name evidence="3" type="ORF">DXB38_02280</name>
    <name evidence="2" type="ORF">DXB81_05990</name>
    <name evidence="1" type="ORF">ERS852394_01149</name>
</gene>
<dbReference type="EMBL" id="QSKO01000001">
    <property type="protein sequence ID" value="RHE78592.1"/>
    <property type="molecule type" value="Genomic_DNA"/>
</dbReference>
<dbReference type="GeneID" id="79805334"/>
<evidence type="ECO:0000313" key="15">
    <source>
        <dbReference type="Proteomes" id="UP000284024"/>
    </source>
</evidence>
<protein>
    <submittedName>
        <fullName evidence="1">Uncharacterized protein</fullName>
    </submittedName>
</protein>
<dbReference type="Proteomes" id="UP000283928">
    <property type="component" value="Unassembled WGS sequence"/>
</dbReference>